<evidence type="ECO:0000256" key="5">
    <source>
        <dbReference type="ARBA" id="ARBA00022679"/>
    </source>
</evidence>
<dbReference type="Proteomes" id="UP000659698">
    <property type="component" value="Unassembled WGS sequence"/>
</dbReference>
<dbReference type="InterPro" id="IPR003660">
    <property type="entry name" value="HAMP_dom"/>
</dbReference>
<keyword evidence="6" id="KW-0418">Kinase</keyword>
<feature type="domain" description="HAMP" evidence="9">
    <location>
        <begin position="214"/>
        <end position="266"/>
    </location>
</feature>
<evidence type="ECO:0000256" key="2">
    <source>
        <dbReference type="ARBA" id="ARBA00004370"/>
    </source>
</evidence>
<evidence type="ECO:0000256" key="3">
    <source>
        <dbReference type="ARBA" id="ARBA00012438"/>
    </source>
</evidence>
<keyword evidence="7" id="KW-0472">Membrane</keyword>
<dbReference type="Pfam" id="PF00512">
    <property type="entry name" value="HisKA"/>
    <property type="match status" value="1"/>
</dbReference>
<dbReference type="SUPFAM" id="SSF47384">
    <property type="entry name" value="Homodimeric domain of signal transducing histidine kinase"/>
    <property type="match status" value="1"/>
</dbReference>
<evidence type="ECO:0000259" key="9">
    <source>
        <dbReference type="PROSITE" id="PS50885"/>
    </source>
</evidence>
<gene>
    <name evidence="10" type="ORF">H7U12_00445</name>
</gene>
<dbReference type="CDD" id="cd06225">
    <property type="entry name" value="HAMP"/>
    <property type="match status" value="1"/>
</dbReference>
<keyword evidence="5" id="KW-0808">Transferase</keyword>
<dbReference type="Pfam" id="PF02518">
    <property type="entry name" value="HATPase_c"/>
    <property type="match status" value="1"/>
</dbReference>
<dbReference type="CDD" id="cd00082">
    <property type="entry name" value="HisKA"/>
    <property type="match status" value="1"/>
</dbReference>
<dbReference type="Gene3D" id="1.10.287.130">
    <property type="match status" value="1"/>
</dbReference>
<evidence type="ECO:0000256" key="1">
    <source>
        <dbReference type="ARBA" id="ARBA00000085"/>
    </source>
</evidence>
<comment type="caution">
    <text evidence="10">The sequence shown here is derived from an EMBL/GenBank/DDBJ whole genome shotgun (WGS) entry which is preliminary data.</text>
</comment>
<name>A0ABR6VLM3_9BACT</name>
<keyword evidence="11" id="KW-1185">Reference proteome</keyword>
<dbReference type="SUPFAM" id="SSF158472">
    <property type="entry name" value="HAMP domain-like"/>
    <property type="match status" value="1"/>
</dbReference>
<dbReference type="PRINTS" id="PR00344">
    <property type="entry name" value="BCTRLSENSOR"/>
</dbReference>
<dbReference type="InterPro" id="IPR007891">
    <property type="entry name" value="CHASE3"/>
</dbReference>
<feature type="transmembrane region" description="Helical" evidence="7">
    <location>
        <begin position="193"/>
        <end position="213"/>
    </location>
</feature>
<dbReference type="SMART" id="SM00388">
    <property type="entry name" value="HisKA"/>
    <property type="match status" value="1"/>
</dbReference>
<dbReference type="RefSeq" id="WP_186631191.1">
    <property type="nucleotide sequence ID" value="NZ_JACOAF010000001.1"/>
</dbReference>
<protein>
    <recommendedName>
        <fullName evidence="3">histidine kinase</fullName>
        <ecNumber evidence="3">2.7.13.3</ecNumber>
    </recommendedName>
</protein>
<organism evidence="10 11">
    <name type="scientific">Rufibacter sediminis</name>
    <dbReference type="NCBI Taxonomy" id="2762756"/>
    <lineage>
        <taxon>Bacteria</taxon>
        <taxon>Pseudomonadati</taxon>
        <taxon>Bacteroidota</taxon>
        <taxon>Cytophagia</taxon>
        <taxon>Cytophagales</taxon>
        <taxon>Hymenobacteraceae</taxon>
        <taxon>Rufibacter</taxon>
    </lineage>
</organism>
<evidence type="ECO:0000313" key="11">
    <source>
        <dbReference type="Proteomes" id="UP000659698"/>
    </source>
</evidence>
<dbReference type="SUPFAM" id="SSF55874">
    <property type="entry name" value="ATPase domain of HSP90 chaperone/DNA topoisomerase II/histidine kinase"/>
    <property type="match status" value="1"/>
</dbReference>
<dbReference type="Pfam" id="PF00672">
    <property type="entry name" value="HAMP"/>
    <property type="match status" value="1"/>
</dbReference>
<keyword evidence="7" id="KW-1133">Transmembrane helix</keyword>
<dbReference type="PANTHER" id="PTHR42878:SF15">
    <property type="entry name" value="BACTERIOPHYTOCHROME"/>
    <property type="match status" value="1"/>
</dbReference>
<dbReference type="Gene3D" id="3.30.565.10">
    <property type="entry name" value="Histidine kinase-like ATPase, C-terminal domain"/>
    <property type="match status" value="1"/>
</dbReference>
<dbReference type="InterPro" id="IPR036097">
    <property type="entry name" value="HisK_dim/P_sf"/>
</dbReference>
<dbReference type="EC" id="2.7.13.3" evidence="3"/>
<feature type="domain" description="Histidine kinase" evidence="8">
    <location>
        <begin position="281"/>
        <end position="491"/>
    </location>
</feature>
<proteinExistence type="predicted"/>
<dbReference type="SMART" id="SM00387">
    <property type="entry name" value="HATPase_c"/>
    <property type="match status" value="1"/>
</dbReference>
<dbReference type="InterPro" id="IPR003594">
    <property type="entry name" value="HATPase_dom"/>
</dbReference>
<dbReference type="InterPro" id="IPR004358">
    <property type="entry name" value="Sig_transdc_His_kin-like_C"/>
</dbReference>
<evidence type="ECO:0000256" key="4">
    <source>
        <dbReference type="ARBA" id="ARBA00022553"/>
    </source>
</evidence>
<comment type="subcellular location">
    <subcellularLocation>
        <location evidence="2">Membrane</location>
    </subcellularLocation>
</comment>
<dbReference type="InterPro" id="IPR050351">
    <property type="entry name" value="BphY/WalK/GraS-like"/>
</dbReference>
<dbReference type="InterPro" id="IPR005467">
    <property type="entry name" value="His_kinase_dom"/>
</dbReference>
<evidence type="ECO:0000313" key="10">
    <source>
        <dbReference type="EMBL" id="MBC3538127.1"/>
    </source>
</evidence>
<dbReference type="PROSITE" id="PS50109">
    <property type="entry name" value="HIS_KIN"/>
    <property type="match status" value="1"/>
</dbReference>
<sequence length="502" mass="57225">MKLITTIYTVIGLILAMFCIVTLGYIQQTRKVKKSIEDVLYTSDIIREGERAQKLILDMETGLRGYLLTGQKPFLEPYLKGHIEFERSINRLDTLTEGRREQNQLVDLIRRDAEFWEESFAVPLLQSKEKESHSSQDNHYHDSLFNSNVRLGVGKRIMDKARVRFQLIRRDEEQIKAKRLAELDSSFVKTNEISVGLMLASILAGGFMAFLLGKTIKKRFRRMHSLANSIAQGNYSVSLVDKHHDEISSLTQSLNIMASKLQASFNHLTKINKELDQFAYVVSHDLKAPLRAINNLAEWIAEDLQTQDEDILKNLSTLRGRVYRMENLINGILAYSRVGRQTLPSTTFSVQELLQETLENLLPPPSFKIEVPTPLPTVTGERTLFYQILSNLLSNAIKYHHTQEGCIEVKAKELPDFYQFEVKDDGPGIPKEYQTKVFGIFQTMEARDVKESTGIGLSIVKKIVEEKGGQIWIESEKGQGTTFLFTWPKVPAQSLIQTPVLS</sequence>
<reference evidence="10 11" key="1">
    <citation type="journal article" date="2019" name="Int. J. Syst. Evol. Microbiol.">
        <title>Rufibacter sediminis sp. nov., isolated from freshwater lake sediment.</title>
        <authorList>
            <person name="Qu J.H."/>
            <person name="Zhang L.J."/>
            <person name="Fu Y.H."/>
            <person name="Li H.F."/>
        </authorList>
    </citation>
    <scope>NUCLEOTIDE SEQUENCE [LARGE SCALE GENOMIC DNA]</scope>
    <source>
        <strain evidence="10 11">H-1</strain>
    </source>
</reference>
<dbReference type="PANTHER" id="PTHR42878">
    <property type="entry name" value="TWO-COMPONENT HISTIDINE KINASE"/>
    <property type="match status" value="1"/>
</dbReference>
<dbReference type="PROSITE" id="PS50885">
    <property type="entry name" value="HAMP"/>
    <property type="match status" value="1"/>
</dbReference>
<evidence type="ECO:0000256" key="7">
    <source>
        <dbReference type="SAM" id="Phobius"/>
    </source>
</evidence>
<comment type="catalytic activity">
    <reaction evidence="1">
        <text>ATP + protein L-histidine = ADP + protein N-phospho-L-histidine.</text>
        <dbReference type="EC" id="2.7.13.3"/>
    </reaction>
</comment>
<feature type="transmembrane region" description="Helical" evidence="7">
    <location>
        <begin position="7"/>
        <end position="26"/>
    </location>
</feature>
<accession>A0ABR6VLM3</accession>
<evidence type="ECO:0000259" key="8">
    <source>
        <dbReference type="PROSITE" id="PS50109"/>
    </source>
</evidence>
<evidence type="ECO:0000256" key="6">
    <source>
        <dbReference type="ARBA" id="ARBA00022777"/>
    </source>
</evidence>
<dbReference type="Gene3D" id="6.10.340.10">
    <property type="match status" value="1"/>
</dbReference>
<dbReference type="CDD" id="cd19410">
    <property type="entry name" value="HK9-like_sensor"/>
    <property type="match status" value="1"/>
</dbReference>
<dbReference type="InterPro" id="IPR003661">
    <property type="entry name" value="HisK_dim/P_dom"/>
</dbReference>
<dbReference type="InterPro" id="IPR036890">
    <property type="entry name" value="HATPase_C_sf"/>
</dbReference>
<keyword evidence="4" id="KW-0597">Phosphoprotein</keyword>
<dbReference type="Pfam" id="PF05227">
    <property type="entry name" value="CHASE3"/>
    <property type="match status" value="1"/>
</dbReference>
<dbReference type="SMART" id="SM00304">
    <property type="entry name" value="HAMP"/>
    <property type="match status" value="1"/>
</dbReference>
<keyword evidence="7" id="KW-0812">Transmembrane</keyword>
<dbReference type="EMBL" id="JACOAF010000001">
    <property type="protein sequence ID" value="MBC3538127.1"/>
    <property type="molecule type" value="Genomic_DNA"/>
</dbReference>